<gene>
    <name evidence="1" type="ORF">A2290_02155</name>
</gene>
<dbReference type="EMBL" id="MEUA01000009">
    <property type="protein sequence ID" value="OGC16410.1"/>
    <property type="molecule type" value="Genomic_DNA"/>
</dbReference>
<evidence type="ECO:0000313" key="2">
    <source>
        <dbReference type="Proteomes" id="UP000177905"/>
    </source>
</evidence>
<comment type="caution">
    <text evidence="1">The sequence shown here is derived from an EMBL/GenBank/DDBJ whole genome shotgun (WGS) entry which is preliminary data.</text>
</comment>
<dbReference type="Gene3D" id="3.90.245.10">
    <property type="entry name" value="Ribonucleoside hydrolase-like"/>
    <property type="match status" value="1"/>
</dbReference>
<dbReference type="SUPFAM" id="SSF53590">
    <property type="entry name" value="Nucleoside hydrolase"/>
    <property type="match status" value="1"/>
</dbReference>
<dbReference type="AlphaFoldDB" id="A0A1F4S7L5"/>
<dbReference type="InterPro" id="IPR036452">
    <property type="entry name" value="Ribo_hydro-like"/>
</dbReference>
<accession>A0A1F4S7L5</accession>
<evidence type="ECO:0008006" key="3">
    <source>
        <dbReference type="Google" id="ProtNLM"/>
    </source>
</evidence>
<name>A0A1F4S7L5_UNCSA</name>
<organism evidence="1 2">
    <name type="scientific">candidate division WOR-1 bacterium RIFOXYB2_FULL_36_35</name>
    <dbReference type="NCBI Taxonomy" id="1802578"/>
    <lineage>
        <taxon>Bacteria</taxon>
        <taxon>Bacillati</taxon>
        <taxon>Saganbacteria</taxon>
    </lineage>
</organism>
<dbReference type="Proteomes" id="UP000177905">
    <property type="component" value="Unassembled WGS sequence"/>
</dbReference>
<protein>
    <recommendedName>
        <fullName evidence="3">Inosine/uridine-preferring nucleoside hydrolase domain-containing protein</fullName>
    </recommendedName>
</protein>
<reference evidence="1 2" key="1">
    <citation type="journal article" date="2016" name="Nat. Commun.">
        <title>Thousands of microbial genomes shed light on interconnected biogeochemical processes in an aquifer system.</title>
        <authorList>
            <person name="Anantharaman K."/>
            <person name="Brown C.T."/>
            <person name="Hug L.A."/>
            <person name="Sharon I."/>
            <person name="Castelle C.J."/>
            <person name="Probst A.J."/>
            <person name="Thomas B.C."/>
            <person name="Singh A."/>
            <person name="Wilkins M.J."/>
            <person name="Karaoz U."/>
            <person name="Brodie E.L."/>
            <person name="Williams K.H."/>
            <person name="Hubbard S.S."/>
            <person name="Banfield J.F."/>
        </authorList>
    </citation>
    <scope>NUCLEOTIDE SEQUENCE [LARGE SCALE GENOMIC DNA]</scope>
</reference>
<evidence type="ECO:0000313" key="1">
    <source>
        <dbReference type="EMBL" id="OGC16410.1"/>
    </source>
</evidence>
<sequence>MIIQNNKTTLVSPSIKRPLFTNPETKILEYLIKNRPAHPQKVILNTSPLEDLDETAAHITAAALQKLGYIDIQAVIVNLYPSEKRAMVAHQELALLGLHNIAIGKGSNIRGRKVLRDDEFAELETNIQPHFEEATNLMMNILINNISYDQRVTLYALSAMTDFAQLFSGPLSQYPGLANRKIKEIGLMSGVTTDKFGNLLLRREFLTPNKIASNNTFDYASAQLLYKKLQRQNIPTSTLSRDGVYPVALDSSIFEELGEHPLVSRMKDMRKNLISSFFRSALAPVGNQYRGTWDESKDIDWFLHSPLANLGAYEGEKTLTEVVSDLETKRKEYDKTYPEDPDISFDEFWKYASATYGETVYKSAKLVPFYDPLQILTSIDPLKNLFCPKIVNIRGIEHKIIGLSSKESGILKAEEIKTTLSAVLKMGLC</sequence>
<dbReference type="GO" id="GO:0016799">
    <property type="term" value="F:hydrolase activity, hydrolyzing N-glycosyl compounds"/>
    <property type="evidence" value="ECO:0007669"/>
    <property type="project" value="InterPro"/>
</dbReference>
<proteinExistence type="predicted"/>